<dbReference type="SUPFAM" id="SSF51735">
    <property type="entry name" value="NAD(P)-binding Rossmann-fold domains"/>
    <property type="match status" value="1"/>
</dbReference>
<dbReference type="RefSeq" id="XP_025553632.1">
    <property type="nucleotide sequence ID" value="XM_025699523.1"/>
</dbReference>
<dbReference type="EMBL" id="KZ824274">
    <property type="protein sequence ID" value="RAL14478.1"/>
    <property type="molecule type" value="Genomic_DNA"/>
</dbReference>
<evidence type="ECO:0000256" key="3">
    <source>
        <dbReference type="ARBA" id="ARBA00023002"/>
    </source>
</evidence>
<accession>A0A395I5L2</accession>
<dbReference type="SMART" id="SM00822">
    <property type="entry name" value="PKS_KR"/>
    <property type="match status" value="1"/>
</dbReference>
<dbReference type="Proteomes" id="UP000248961">
    <property type="component" value="Unassembled WGS sequence"/>
</dbReference>
<keyword evidence="3" id="KW-0560">Oxidoreductase</keyword>
<dbReference type="PANTHER" id="PTHR44229">
    <property type="entry name" value="15-HYDROXYPROSTAGLANDIN DEHYDROGENASE [NAD(+)]"/>
    <property type="match status" value="1"/>
</dbReference>
<gene>
    <name evidence="5" type="ORF">BO97DRAFT_464949</name>
</gene>
<dbReference type="GO" id="GO:0044550">
    <property type="term" value="P:secondary metabolite biosynthetic process"/>
    <property type="evidence" value="ECO:0007669"/>
    <property type="project" value="UniProtKB-ARBA"/>
</dbReference>
<sequence>MAAGLPTTPRLPAIALSSFTNSPTHSVSLTTKMQDFRIDPDLLRRFAGRTVIVTGAANGIGAVVASRFNDHGAKVVVSDLASFEETAETLIKAFSRPEQAVSVAADVIDWQQMKMLFHRTVQRFGEVDIVIANAGVMESRPIMDLDDLDENGNLKESIEGFRVIDINLKGTLNALRLAMHHMKNKSKPSGSLVLLASTSGYFGGTGVAAYVASKHGIVGLLRATQNTAQQYGIRVNAVAPSFTTTRLTAGSAQRWHEAGLESKTPQRVAEFIEQVALDPTRAGSCVLVAGKYLREMEMEFTRTRMLAPWLGEDVARFMASAMQFFQDIGGYVLPKSA</sequence>
<evidence type="ECO:0000313" key="5">
    <source>
        <dbReference type="EMBL" id="RAL14478.1"/>
    </source>
</evidence>
<dbReference type="Gene3D" id="3.40.50.720">
    <property type="entry name" value="NAD(P)-binding Rossmann-like Domain"/>
    <property type="match status" value="1"/>
</dbReference>
<protein>
    <submittedName>
        <fullName evidence="5">Short chain dehydrogenase/reductase</fullName>
    </submittedName>
</protein>
<evidence type="ECO:0000259" key="4">
    <source>
        <dbReference type="SMART" id="SM00822"/>
    </source>
</evidence>
<keyword evidence="2" id="KW-0521">NADP</keyword>
<dbReference type="OrthoDB" id="5371740at2759"/>
<dbReference type="InterPro" id="IPR020904">
    <property type="entry name" value="Sc_DH/Rdtase_CS"/>
</dbReference>
<dbReference type="PROSITE" id="PS00061">
    <property type="entry name" value="ADH_SHORT"/>
    <property type="match status" value="1"/>
</dbReference>
<evidence type="ECO:0000256" key="1">
    <source>
        <dbReference type="ARBA" id="ARBA00006484"/>
    </source>
</evidence>
<feature type="domain" description="Ketoreductase" evidence="4">
    <location>
        <begin position="49"/>
        <end position="258"/>
    </location>
</feature>
<dbReference type="InterPro" id="IPR036291">
    <property type="entry name" value="NAD(P)-bd_dom_sf"/>
</dbReference>
<evidence type="ECO:0000313" key="6">
    <source>
        <dbReference type="Proteomes" id="UP000248961"/>
    </source>
</evidence>
<dbReference type="PANTHER" id="PTHR44229:SF4">
    <property type="entry name" value="15-HYDROXYPROSTAGLANDIN DEHYDROGENASE [NAD(+)]"/>
    <property type="match status" value="1"/>
</dbReference>
<name>A0A395I5L2_ASPHC</name>
<dbReference type="InterPro" id="IPR057326">
    <property type="entry name" value="KR_dom"/>
</dbReference>
<keyword evidence="6" id="KW-1185">Reference proteome</keyword>
<proteinExistence type="inferred from homology"/>
<dbReference type="Pfam" id="PF00106">
    <property type="entry name" value="adh_short"/>
    <property type="match status" value="1"/>
</dbReference>
<dbReference type="InterPro" id="IPR002347">
    <property type="entry name" value="SDR_fam"/>
</dbReference>
<dbReference type="AlphaFoldDB" id="A0A395I5L2"/>
<evidence type="ECO:0000256" key="2">
    <source>
        <dbReference type="ARBA" id="ARBA00022857"/>
    </source>
</evidence>
<dbReference type="GO" id="GO:0005737">
    <property type="term" value="C:cytoplasm"/>
    <property type="evidence" value="ECO:0007669"/>
    <property type="project" value="TreeGrafter"/>
</dbReference>
<dbReference type="GeneID" id="37203812"/>
<dbReference type="GO" id="GO:0016616">
    <property type="term" value="F:oxidoreductase activity, acting on the CH-OH group of donors, NAD or NADP as acceptor"/>
    <property type="evidence" value="ECO:0007669"/>
    <property type="project" value="TreeGrafter"/>
</dbReference>
<dbReference type="PRINTS" id="PR00081">
    <property type="entry name" value="GDHRDH"/>
</dbReference>
<dbReference type="VEuPathDB" id="FungiDB:BO97DRAFT_464949"/>
<comment type="similarity">
    <text evidence="1">Belongs to the short-chain dehydrogenases/reductases (SDR) family.</text>
</comment>
<feature type="non-terminal residue" evidence="5">
    <location>
        <position position="1"/>
    </location>
</feature>
<reference evidence="5 6" key="1">
    <citation type="submission" date="2018-02" db="EMBL/GenBank/DDBJ databases">
        <title>The genomes of Aspergillus section Nigri reveals drivers in fungal speciation.</title>
        <authorList>
            <consortium name="DOE Joint Genome Institute"/>
            <person name="Vesth T.C."/>
            <person name="Nybo J."/>
            <person name="Theobald S."/>
            <person name="Brandl J."/>
            <person name="Frisvad J.C."/>
            <person name="Nielsen K.F."/>
            <person name="Lyhne E.K."/>
            <person name="Kogle M.E."/>
            <person name="Kuo A."/>
            <person name="Riley R."/>
            <person name="Clum A."/>
            <person name="Nolan M."/>
            <person name="Lipzen A."/>
            <person name="Salamov A."/>
            <person name="Henrissat B."/>
            <person name="Wiebenga A."/>
            <person name="De vries R.P."/>
            <person name="Grigoriev I.V."/>
            <person name="Mortensen U.H."/>
            <person name="Andersen M.R."/>
            <person name="Baker S.E."/>
        </authorList>
    </citation>
    <scope>NUCLEOTIDE SEQUENCE [LARGE SCALE GENOMIC DNA]</scope>
    <source>
        <strain evidence="5 6">CBS 101889</strain>
    </source>
</reference>
<organism evidence="5 6">
    <name type="scientific">Aspergillus homomorphus (strain CBS 101889)</name>
    <dbReference type="NCBI Taxonomy" id="1450537"/>
    <lineage>
        <taxon>Eukaryota</taxon>
        <taxon>Fungi</taxon>
        <taxon>Dikarya</taxon>
        <taxon>Ascomycota</taxon>
        <taxon>Pezizomycotina</taxon>
        <taxon>Eurotiomycetes</taxon>
        <taxon>Eurotiomycetidae</taxon>
        <taxon>Eurotiales</taxon>
        <taxon>Aspergillaceae</taxon>
        <taxon>Aspergillus</taxon>
        <taxon>Aspergillus subgen. Circumdati</taxon>
    </lineage>
</organism>
<dbReference type="STRING" id="1450537.A0A395I5L2"/>